<name>A0ABX7P328_9BACT</name>
<reference evidence="2 3" key="1">
    <citation type="submission" date="2021-02" db="EMBL/GenBank/DDBJ databases">
        <title>De Novo genome assembly of isolated myxobacteria.</title>
        <authorList>
            <person name="Stevens D.C."/>
        </authorList>
    </citation>
    <scope>NUCLEOTIDE SEQUENCE [LARGE SCALE GENOMIC DNA]</scope>
    <source>
        <strain evidence="3">SCPEA02</strain>
    </source>
</reference>
<dbReference type="RefSeq" id="WP_206726412.1">
    <property type="nucleotide sequence ID" value="NZ_CP071090.1"/>
</dbReference>
<evidence type="ECO:0000256" key="1">
    <source>
        <dbReference type="SAM" id="MobiDB-lite"/>
    </source>
</evidence>
<dbReference type="Proteomes" id="UP000662747">
    <property type="component" value="Chromosome"/>
</dbReference>
<organism evidence="2 3">
    <name type="scientific">Pyxidicoccus parkwayensis</name>
    <dbReference type="NCBI Taxonomy" id="2813578"/>
    <lineage>
        <taxon>Bacteria</taxon>
        <taxon>Pseudomonadati</taxon>
        <taxon>Myxococcota</taxon>
        <taxon>Myxococcia</taxon>
        <taxon>Myxococcales</taxon>
        <taxon>Cystobacterineae</taxon>
        <taxon>Myxococcaceae</taxon>
        <taxon>Pyxidicoccus</taxon>
    </lineage>
</organism>
<protein>
    <submittedName>
        <fullName evidence="2">Uncharacterized protein</fullName>
    </submittedName>
</protein>
<accession>A0ABX7P328</accession>
<keyword evidence="3" id="KW-1185">Reference proteome</keyword>
<gene>
    <name evidence="2" type="ORF">JY651_07890</name>
</gene>
<evidence type="ECO:0000313" key="2">
    <source>
        <dbReference type="EMBL" id="QSQ24851.1"/>
    </source>
</evidence>
<evidence type="ECO:0000313" key="3">
    <source>
        <dbReference type="Proteomes" id="UP000662747"/>
    </source>
</evidence>
<feature type="region of interest" description="Disordered" evidence="1">
    <location>
        <begin position="25"/>
        <end position="62"/>
    </location>
</feature>
<sequence length="62" mass="6867">MNQPPAVVRAWPDEDVLGIVAEAQLEREESERAPSTAPSGPAARGVTQQRTLIYRVRRRPGE</sequence>
<dbReference type="EMBL" id="CP071090">
    <property type="protein sequence ID" value="QSQ24851.1"/>
    <property type="molecule type" value="Genomic_DNA"/>
</dbReference>
<proteinExistence type="predicted"/>